<feature type="region of interest" description="Disordered" evidence="6">
    <location>
        <begin position="288"/>
        <end position="307"/>
    </location>
</feature>
<organism evidence="8 9">
    <name type="scientific">Acidicapsa dinghuensis</name>
    <dbReference type="NCBI Taxonomy" id="2218256"/>
    <lineage>
        <taxon>Bacteria</taxon>
        <taxon>Pseudomonadati</taxon>
        <taxon>Acidobacteriota</taxon>
        <taxon>Terriglobia</taxon>
        <taxon>Terriglobales</taxon>
        <taxon>Acidobacteriaceae</taxon>
        <taxon>Acidicapsa</taxon>
    </lineage>
</organism>
<keyword evidence="5" id="KW-0408">Iron</keyword>
<feature type="domain" description="DyP dimeric alpha+beta barrel" evidence="7">
    <location>
        <begin position="8"/>
        <end position="144"/>
    </location>
</feature>
<dbReference type="PANTHER" id="PTHR30521">
    <property type="entry name" value="DEFERROCHELATASE/PEROXIDASE"/>
    <property type="match status" value="1"/>
</dbReference>
<gene>
    <name evidence="8" type="ORF">ACFPT7_18795</name>
</gene>
<evidence type="ECO:0000256" key="4">
    <source>
        <dbReference type="ARBA" id="ARBA00023002"/>
    </source>
</evidence>
<evidence type="ECO:0000256" key="1">
    <source>
        <dbReference type="ARBA" id="ARBA00001970"/>
    </source>
</evidence>
<proteinExistence type="predicted"/>
<evidence type="ECO:0000256" key="6">
    <source>
        <dbReference type="SAM" id="MobiDB-lite"/>
    </source>
</evidence>
<dbReference type="SUPFAM" id="SSF54909">
    <property type="entry name" value="Dimeric alpha+beta barrel"/>
    <property type="match status" value="1"/>
</dbReference>
<evidence type="ECO:0000313" key="8">
    <source>
        <dbReference type="EMBL" id="MFC5864361.1"/>
    </source>
</evidence>
<protein>
    <submittedName>
        <fullName evidence="8">Dyp-type peroxidase</fullName>
    </submittedName>
</protein>
<dbReference type="Proteomes" id="UP001596091">
    <property type="component" value="Unassembled WGS sequence"/>
</dbReference>
<dbReference type="PANTHER" id="PTHR30521:SF5">
    <property type="entry name" value="BLR4509 PROTEIN"/>
    <property type="match status" value="1"/>
</dbReference>
<dbReference type="EMBL" id="JBHSPH010000009">
    <property type="protein sequence ID" value="MFC5864361.1"/>
    <property type="molecule type" value="Genomic_DNA"/>
</dbReference>
<comment type="caution">
    <text evidence="8">The sequence shown here is derived from an EMBL/GenBank/DDBJ whole genome shotgun (WGS) entry which is preliminary data.</text>
</comment>
<sequence length="471" mass="51706">MSKLNATDIQGFVLRGYNMPFARFCFLHFEDAESARKLVGALLSSITTGQLWDQGKPQSTLNIAFTFKGLVKLDLPLATLISFPVEFQEGMKSRSGILGDSGVNAPEHWDAVWRDETGASEVHAWLAVHALSAEALDARATDLFTLVEKIGGVRVLDTQDAASIVLDGNVTTKEHFGYTDGFGNPDYLGIVRKSQPGQGKLMPDGTWVPLATGELLLGYADEAGELPIAPMPHLLGANGTFMVYRKLHQNVGTFRRFLDEWSARYGAGDAAAKEKLASKFIGRWRDGTPIEISPNTPDSAITQDPNRSTNFTYGSDTGGARCPVGAHIRRVHPRDAFGFQGRLINRRRITRRGLPYGPYAASDDNSPDMDSVERGVVFMALNASISRQFEFVQQQWINYGNDAHVGNEKDPLIGNHMPGERFVIQGDTNPSNPPFVCAHLPNFVELRGGDYFFLPSMTALGMIAMNLVDPR</sequence>
<evidence type="ECO:0000313" key="9">
    <source>
        <dbReference type="Proteomes" id="UP001596091"/>
    </source>
</evidence>
<evidence type="ECO:0000256" key="3">
    <source>
        <dbReference type="ARBA" id="ARBA00022723"/>
    </source>
</evidence>
<evidence type="ECO:0000259" key="7">
    <source>
        <dbReference type="Pfam" id="PF21105"/>
    </source>
</evidence>
<comment type="cofactor">
    <cofactor evidence="1">
        <name>heme b</name>
        <dbReference type="ChEBI" id="CHEBI:60344"/>
    </cofactor>
</comment>
<dbReference type="InterPro" id="IPR011008">
    <property type="entry name" value="Dimeric_a/b-barrel"/>
</dbReference>
<name>A0ABW1EKH6_9BACT</name>
<dbReference type="PROSITE" id="PS51404">
    <property type="entry name" value="DYP_PEROXIDASE"/>
    <property type="match status" value="1"/>
</dbReference>
<reference evidence="9" key="1">
    <citation type="journal article" date="2019" name="Int. J. Syst. Evol. Microbiol.">
        <title>The Global Catalogue of Microorganisms (GCM) 10K type strain sequencing project: providing services to taxonomists for standard genome sequencing and annotation.</title>
        <authorList>
            <consortium name="The Broad Institute Genomics Platform"/>
            <consortium name="The Broad Institute Genome Sequencing Center for Infectious Disease"/>
            <person name="Wu L."/>
            <person name="Ma J."/>
        </authorList>
    </citation>
    <scope>NUCLEOTIDE SEQUENCE [LARGE SCALE GENOMIC DNA]</scope>
    <source>
        <strain evidence="9">JCM 4087</strain>
    </source>
</reference>
<dbReference type="InterPro" id="IPR006314">
    <property type="entry name" value="Dyp_peroxidase"/>
</dbReference>
<keyword evidence="4" id="KW-0560">Oxidoreductase</keyword>
<dbReference type="Pfam" id="PF21105">
    <property type="entry name" value="DyP_N"/>
    <property type="match status" value="1"/>
</dbReference>
<feature type="compositionally biased region" description="Polar residues" evidence="6">
    <location>
        <begin position="293"/>
        <end position="307"/>
    </location>
</feature>
<dbReference type="RefSeq" id="WP_263342095.1">
    <property type="nucleotide sequence ID" value="NZ_JAGSYH010000009.1"/>
</dbReference>
<keyword evidence="9" id="KW-1185">Reference proteome</keyword>
<evidence type="ECO:0000256" key="5">
    <source>
        <dbReference type="ARBA" id="ARBA00023004"/>
    </source>
</evidence>
<dbReference type="GO" id="GO:0004601">
    <property type="term" value="F:peroxidase activity"/>
    <property type="evidence" value="ECO:0007669"/>
    <property type="project" value="UniProtKB-KW"/>
</dbReference>
<evidence type="ECO:0000256" key="2">
    <source>
        <dbReference type="ARBA" id="ARBA00022559"/>
    </source>
</evidence>
<accession>A0ABW1EKH6</accession>
<keyword evidence="2 8" id="KW-0575">Peroxidase</keyword>
<keyword evidence="3" id="KW-0479">Metal-binding</keyword>
<dbReference type="InterPro" id="IPR049509">
    <property type="entry name" value="DyP_N"/>
</dbReference>